<dbReference type="Pfam" id="PF14335">
    <property type="entry name" value="DUF4391"/>
    <property type="match status" value="1"/>
</dbReference>
<accession>A0A414Q282</accession>
<dbReference type="RefSeq" id="WP_118233815.1">
    <property type="nucleotide sequence ID" value="NZ_QRHL01000001.1"/>
</dbReference>
<protein>
    <submittedName>
        <fullName evidence="1">DUF4391 family protein</fullName>
    </submittedName>
</protein>
<evidence type="ECO:0000313" key="2">
    <source>
        <dbReference type="Proteomes" id="UP000284676"/>
    </source>
</evidence>
<gene>
    <name evidence="1" type="ORF">DW663_00040</name>
</gene>
<name>A0A414Q282_FUSMR</name>
<evidence type="ECO:0000313" key="1">
    <source>
        <dbReference type="EMBL" id="RHF74817.1"/>
    </source>
</evidence>
<proteinExistence type="predicted"/>
<reference evidence="1 2" key="1">
    <citation type="submission" date="2018-08" db="EMBL/GenBank/DDBJ databases">
        <title>A genome reference for cultivated species of the human gut microbiota.</title>
        <authorList>
            <person name="Zou Y."/>
            <person name="Xue W."/>
            <person name="Luo G."/>
        </authorList>
    </citation>
    <scope>NUCLEOTIDE SEQUENCE [LARGE SCALE GENOMIC DNA]</scope>
    <source>
        <strain evidence="1 2">AM25-1</strain>
    </source>
</reference>
<organism evidence="1 2">
    <name type="scientific">Fusobacterium mortiferum</name>
    <dbReference type="NCBI Taxonomy" id="850"/>
    <lineage>
        <taxon>Bacteria</taxon>
        <taxon>Fusobacteriati</taxon>
        <taxon>Fusobacteriota</taxon>
        <taxon>Fusobacteriia</taxon>
        <taxon>Fusobacteriales</taxon>
        <taxon>Fusobacteriaceae</taxon>
        <taxon>Fusobacterium</taxon>
    </lineage>
</organism>
<dbReference type="AlphaFoldDB" id="A0A414Q282"/>
<dbReference type="EMBL" id="QRHL01000001">
    <property type="protein sequence ID" value="RHF74817.1"/>
    <property type="molecule type" value="Genomic_DNA"/>
</dbReference>
<sequence>MIEIPKKYEIGKKIPIKDFIPPTLSPDTRKKVKEIVSKVVLTYQISGEEIPSVRNEMYECRLIQFYDFEVNDIKKVGYISEIYQGLIKSPCIIRIFDKSKEVYSFGLKRLNQNNRNEIVLEESFISDSYSKVLPSLEKKSLEKIISFNNVINKTNKVNFYLEIYTKAFILKNQKLYMKSKELLEKPVWYDEKNMKETYELFRDMVKLREKIDKLTLASEKVKYNQELKEIMEKLEKI</sequence>
<dbReference type="Proteomes" id="UP000284676">
    <property type="component" value="Unassembled WGS sequence"/>
</dbReference>
<comment type="caution">
    <text evidence="1">The sequence shown here is derived from an EMBL/GenBank/DDBJ whole genome shotgun (WGS) entry which is preliminary data.</text>
</comment>
<dbReference type="InterPro" id="IPR025503">
    <property type="entry name" value="DUF4391"/>
</dbReference>